<feature type="region of interest" description="Disordered" evidence="1">
    <location>
        <begin position="45"/>
        <end position="83"/>
    </location>
</feature>
<comment type="caution">
    <text evidence="2">The sequence shown here is derived from an EMBL/GenBank/DDBJ whole genome shotgun (WGS) entry which is preliminary data.</text>
</comment>
<evidence type="ECO:0000256" key="1">
    <source>
        <dbReference type="SAM" id="MobiDB-lite"/>
    </source>
</evidence>
<reference evidence="2" key="1">
    <citation type="submission" date="2022-11" db="EMBL/GenBank/DDBJ databases">
        <title>Genome Sequence of Cubamyces cubensis.</title>
        <authorList>
            <person name="Buettner E."/>
        </authorList>
    </citation>
    <scope>NUCLEOTIDE SEQUENCE</scope>
    <source>
        <strain evidence="2">MPL-01</strain>
    </source>
</reference>
<sequence length="469" mass="51673">MPRTKKTLKRLKDSSGRFIPKQSNLLHASLDHRAHLESPLYSVWKPGANSDSDCEDLNTCDADASSSDSDAESGGEDSESSQAWLELRNERRAAADALRLRRHRATSMRSAERVLDGPIDRKGGAKDKTGKKRGPYLIGGDSLRTVQRKRQKIMNVAASEGRLPTDPHVQRQLESLRQCQRQPENLQQQTLTGFFLCRNHPSPVGAARPEQQGTMRSEGSVESESDSESLLMLSESEDEVPLTQTRPKPNVTSELGGLASSTGHTEPDGPASLIEDAERVAEYTEDVLESSAPKTPKQLYALADDGRCKARKAQDYRSEVLFASLMDFYKWHPRQGRLRAALRIARNHQRGPAFARVLCTQARHFEATERLKPSRQGQKTSGESMLDDEAVALGVQAWLRTLNPGERVGFLGFSEAASDTPQYNSAPIPLHQSKSTFGTYVRNAAGYLHIFAPVADILPGPANNCPAPP</sequence>
<feature type="compositionally biased region" description="Basic and acidic residues" evidence="1">
    <location>
        <begin position="117"/>
        <end position="128"/>
    </location>
</feature>
<feature type="region of interest" description="Disordered" evidence="1">
    <location>
        <begin position="201"/>
        <end position="271"/>
    </location>
</feature>
<name>A0AAD7U1X5_9APHY</name>
<dbReference type="AlphaFoldDB" id="A0AAD7U1X5"/>
<protein>
    <submittedName>
        <fullName evidence="2">Uncharacterized protein</fullName>
    </submittedName>
</protein>
<feature type="compositionally biased region" description="Polar residues" evidence="1">
    <location>
        <begin position="242"/>
        <end position="264"/>
    </location>
</feature>
<feature type="region of interest" description="Disordered" evidence="1">
    <location>
        <begin position="117"/>
        <end position="139"/>
    </location>
</feature>
<evidence type="ECO:0000313" key="3">
    <source>
        <dbReference type="Proteomes" id="UP001215151"/>
    </source>
</evidence>
<proteinExistence type="predicted"/>
<organism evidence="2 3">
    <name type="scientific">Trametes cubensis</name>
    <dbReference type="NCBI Taxonomy" id="1111947"/>
    <lineage>
        <taxon>Eukaryota</taxon>
        <taxon>Fungi</taxon>
        <taxon>Dikarya</taxon>
        <taxon>Basidiomycota</taxon>
        <taxon>Agaricomycotina</taxon>
        <taxon>Agaricomycetes</taxon>
        <taxon>Polyporales</taxon>
        <taxon>Polyporaceae</taxon>
        <taxon>Trametes</taxon>
    </lineage>
</organism>
<accession>A0AAD7U1X5</accession>
<dbReference type="Proteomes" id="UP001215151">
    <property type="component" value="Unassembled WGS sequence"/>
</dbReference>
<feature type="compositionally biased region" description="Acidic residues" evidence="1">
    <location>
        <begin position="69"/>
        <end position="79"/>
    </location>
</feature>
<dbReference type="EMBL" id="JAPEVG010000017">
    <property type="protein sequence ID" value="KAJ8496210.1"/>
    <property type="molecule type" value="Genomic_DNA"/>
</dbReference>
<evidence type="ECO:0000313" key="2">
    <source>
        <dbReference type="EMBL" id="KAJ8496210.1"/>
    </source>
</evidence>
<keyword evidence="3" id="KW-1185">Reference proteome</keyword>
<gene>
    <name evidence="2" type="ORF">ONZ51_g1255</name>
</gene>